<evidence type="ECO:0000313" key="3">
    <source>
        <dbReference type="Proteomes" id="UP000029452"/>
    </source>
</evidence>
<dbReference type="AlphaFoldDB" id="A0A094WBE8"/>
<name>A0A094WBE8_9BACT</name>
<keyword evidence="1" id="KW-0472">Membrane</keyword>
<gene>
    <name evidence="2" type="ORF">LptCag_1540</name>
</gene>
<organism evidence="2 3">
    <name type="scientific">Leptospirillum ferriphilum</name>
    <dbReference type="NCBI Taxonomy" id="178606"/>
    <lineage>
        <taxon>Bacteria</taxon>
        <taxon>Pseudomonadati</taxon>
        <taxon>Nitrospirota</taxon>
        <taxon>Nitrospiria</taxon>
        <taxon>Nitrospirales</taxon>
        <taxon>Nitrospiraceae</taxon>
        <taxon>Leptospirillum</taxon>
    </lineage>
</organism>
<comment type="caution">
    <text evidence="2">The sequence shown here is derived from an EMBL/GenBank/DDBJ whole genome shotgun (WGS) entry which is preliminary data.</text>
</comment>
<keyword evidence="1" id="KW-0812">Transmembrane</keyword>
<accession>A0A094WBE8</accession>
<evidence type="ECO:0000256" key="1">
    <source>
        <dbReference type="SAM" id="Phobius"/>
    </source>
</evidence>
<dbReference type="EMBL" id="JPGK01000005">
    <property type="protein sequence ID" value="KGA93830.1"/>
    <property type="molecule type" value="Genomic_DNA"/>
</dbReference>
<evidence type="ECO:0000313" key="2">
    <source>
        <dbReference type="EMBL" id="KGA93830.1"/>
    </source>
</evidence>
<keyword evidence="1" id="KW-1133">Transmembrane helix</keyword>
<feature type="transmembrane region" description="Helical" evidence="1">
    <location>
        <begin position="23"/>
        <end position="49"/>
    </location>
</feature>
<proteinExistence type="predicted"/>
<reference evidence="2 3" key="1">
    <citation type="submission" date="2014-06" db="EMBL/GenBank/DDBJ databases">
        <title>Draft genome sequence of iron oxidizing acidophile Leptospirillum ferriphilum DSM14647.</title>
        <authorList>
            <person name="Cardenas J.P."/>
            <person name="Lazcano M."/>
            <person name="Ossandon F.J."/>
            <person name="Corbett M."/>
            <person name="Holmes D.S."/>
            <person name="Watkin E."/>
        </authorList>
    </citation>
    <scope>NUCLEOTIDE SEQUENCE [LARGE SCALE GENOMIC DNA]</scope>
    <source>
        <strain evidence="2 3">DSM 14647</strain>
    </source>
</reference>
<dbReference type="PATRIC" id="fig|178606.4.peg.1545"/>
<sequence>MPATTRSSISCAPCEDSLPGFPVVFLLCLSVLVFFVSLLFFVSYVFGIFRA</sequence>
<protein>
    <submittedName>
        <fullName evidence="2">Uncharacterized protein</fullName>
    </submittedName>
</protein>
<dbReference type="Proteomes" id="UP000029452">
    <property type="component" value="Unassembled WGS sequence"/>
</dbReference>